<dbReference type="EMBL" id="LAJX01000134">
    <property type="protein sequence ID" value="KJV06102.1"/>
    <property type="molecule type" value="Genomic_DNA"/>
</dbReference>
<dbReference type="Proteomes" id="UP000033684">
    <property type="component" value="Unassembled WGS sequence"/>
</dbReference>
<reference evidence="2 3" key="2">
    <citation type="journal article" date="2016" name="Microb. Ecol.">
        <title>Genome Characteristics of a Novel Type I Methanotroph (Sn10-6) Isolated from a Flooded Indian Rice Field.</title>
        <authorList>
            <person name="Rahalkar M.C."/>
            <person name="Pandit P.S."/>
            <person name="Dhakephalkar P.K."/>
            <person name="Pore S."/>
            <person name="Arora P."/>
            <person name="Kapse N."/>
        </authorList>
    </citation>
    <scope>NUCLEOTIDE SEQUENCE [LARGE SCALE GENOMIC DNA]</scope>
    <source>
        <strain evidence="2 3">Sn10-6</strain>
    </source>
</reference>
<protein>
    <recommendedName>
        <fullName evidence="4">Cytochrome c domain-containing protein</fullName>
    </recommendedName>
</protein>
<evidence type="ECO:0000313" key="3">
    <source>
        <dbReference type="Proteomes" id="UP000033684"/>
    </source>
</evidence>
<proteinExistence type="predicted"/>
<feature type="signal peptide" evidence="1">
    <location>
        <begin position="1"/>
        <end position="28"/>
    </location>
</feature>
<sequence>MSTQTTHKQWSGLLLLTASSLLTGTALAREEYVPLTGAESCLDCHRDLEGNGYTSGVLDAWNSGEIEGLKKFIEAKNNTGNTNTAPVLHAINSKWDITVGESALVIPLQVTDAEDDSFALHGTAPTGYSVSDVYIKNGLSTVDFKWSPTAAQANKTYTVKLYVQETGDGRSLKSNTITSLIKVWPARKTATKQVGTFQLQSAQWKSNAMTLTGLVTFKSNVTAAQRTAALAKLTMSVSSANGKVVSTPVKLAPNSAGTWTKKFTLGASKVPCSVKVNYEGLIGMRSVSLAPAATCVK</sequence>
<name>A0A0F3IHE7_9GAMM</name>
<keyword evidence="1" id="KW-0732">Signal</keyword>
<evidence type="ECO:0000256" key="1">
    <source>
        <dbReference type="SAM" id="SignalP"/>
    </source>
</evidence>
<organism evidence="2 3">
    <name type="scientific">Methylocucumis oryzae</name>
    <dbReference type="NCBI Taxonomy" id="1632867"/>
    <lineage>
        <taxon>Bacteria</taxon>
        <taxon>Pseudomonadati</taxon>
        <taxon>Pseudomonadota</taxon>
        <taxon>Gammaproteobacteria</taxon>
        <taxon>Methylococcales</taxon>
        <taxon>Methylococcaceae</taxon>
        <taxon>Methylocucumis</taxon>
    </lineage>
</organism>
<evidence type="ECO:0000313" key="2">
    <source>
        <dbReference type="EMBL" id="KJV06102.1"/>
    </source>
</evidence>
<comment type="caution">
    <text evidence="2">The sequence shown here is derived from an EMBL/GenBank/DDBJ whole genome shotgun (WGS) entry which is preliminary data.</text>
</comment>
<accession>A0A0F3IHE7</accession>
<dbReference type="AlphaFoldDB" id="A0A0F3IHE7"/>
<evidence type="ECO:0008006" key="4">
    <source>
        <dbReference type="Google" id="ProtNLM"/>
    </source>
</evidence>
<keyword evidence="3" id="KW-1185">Reference proteome</keyword>
<dbReference type="RefSeq" id="WP_131655561.1">
    <property type="nucleotide sequence ID" value="NZ_LAJX01000134.1"/>
</dbReference>
<feature type="chain" id="PRO_5002462310" description="Cytochrome c domain-containing protein" evidence="1">
    <location>
        <begin position="29"/>
        <end position="297"/>
    </location>
</feature>
<gene>
    <name evidence="2" type="ORF">VZ94_13380</name>
</gene>
<dbReference type="OrthoDB" id="5575375at2"/>
<reference evidence="3" key="1">
    <citation type="submission" date="2015-03" db="EMBL/GenBank/DDBJ databases">
        <title>Draft genome sequence of a novel methanotroph (Sn10-6) isolated from flooded ricefield rhizosphere in India.</title>
        <authorList>
            <person name="Pandit P.S."/>
            <person name="Pore S.D."/>
            <person name="Arora P."/>
            <person name="Kapse N.G."/>
            <person name="Dhakephalkar P.K."/>
            <person name="Rahalkar M.C."/>
        </authorList>
    </citation>
    <scope>NUCLEOTIDE SEQUENCE [LARGE SCALE GENOMIC DNA]</scope>
    <source>
        <strain evidence="3">Sn10-6</strain>
    </source>
</reference>
<dbReference type="PATRIC" id="fig|1632867.3.peg.997"/>